<comment type="caution">
    <text evidence="5">The sequence shown here is derived from an EMBL/GenBank/DDBJ whole genome shotgun (WGS) entry which is preliminary data.</text>
</comment>
<dbReference type="EMBL" id="NCUN01000011">
    <property type="protein sequence ID" value="ORO59880.1"/>
    <property type="molecule type" value="Genomic_DNA"/>
</dbReference>
<proteinExistence type="predicted"/>
<evidence type="ECO:0000256" key="1">
    <source>
        <dbReference type="ARBA" id="ARBA00023015"/>
    </source>
</evidence>
<dbReference type="Proteomes" id="UP000193350">
    <property type="component" value="Unassembled WGS sequence"/>
</dbReference>
<dbReference type="GeneID" id="48426404"/>
<dbReference type="GO" id="GO:0003677">
    <property type="term" value="F:DNA binding"/>
    <property type="evidence" value="ECO:0007669"/>
    <property type="project" value="UniProtKB-KW"/>
</dbReference>
<dbReference type="InterPro" id="IPR036390">
    <property type="entry name" value="WH_DNA-bd_sf"/>
</dbReference>
<gene>
    <name evidence="5" type="ORF">B7718_04250</name>
</gene>
<reference evidence="5 6" key="1">
    <citation type="journal article" date="2016" name="Eur. J. Clin. Microbiol. Infect. Dis.">
        <title>Whole genome sequencing as a tool for phylogenetic analysis of clinical strains of Mitis group streptococci.</title>
        <authorList>
            <person name="Rasmussen L.H."/>
            <person name="Dargis R."/>
            <person name="Hojholt K."/>
            <person name="Christensen J.J."/>
            <person name="Skovgaard O."/>
            <person name="Justesen U.S."/>
            <person name="Rosenvinge F.S."/>
            <person name="Moser C."/>
            <person name="Lukjancenko O."/>
            <person name="Rasmussen S."/>
            <person name="Nielsen X.C."/>
        </authorList>
    </citation>
    <scope>NUCLEOTIDE SEQUENCE [LARGE SCALE GENOMIC DNA]</scope>
    <source>
        <strain evidence="5 6">RH_1735_08</strain>
    </source>
</reference>
<accession>A0A1X1HG13</accession>
<dbReference type="Pfam" id="PF13463">
    <property type="entry name" value="HTH_27"/>
    <property type="match status" value="1"/>
</dbReference>
<sequence>MVAEGIRFGYLFRSAESLATREYGKLLEPLGITPNQSEVLLVLGEHAPLSLKGLGESLICEEKSPSRLVQALIKKGLVKKEISSKDKRSSRLSLTAAGADLLPKIAEQEAIFGKHLAQQVPNLEAFSQILEEFLVDSFYEDKLKRRSLWRQEEK</sequence>
<evidence type="ECO:0000313" key="5">
    <source>
        <dbReference type="EMBL" id="ORO59880.1"/>
    </source>
</evidence>
<dbReference type="SUPFAM" id="SSF46785">
    <property type="entry name" value="Winged helix' DNA-binding domain"/>
    <property type="match status" value="1"/>
</dbReference>
<dbReference type="GO" id="GO:0003700">
    <property type="term" value="F:DNA-binding transcription factor activity"/>
    <property type="evidence" value="ECO:0007669"/>
    <property type="project" value="InterPro"/>
</dbReference>
<dbReference type="InterPro" id="IPR036388">
    <property type="entry name" value="WH-like_DNA-bd_sf"/>
</dbReference>
<dbReference type="SMART" id="SM00347">
    <property type="entry name" value="HTH_MARR"/>
    <property type="match status" value="1"/>
</dbReference>
<name>A0A1X1HG13_STROR</name>
<dbReference type="Gene3D" id="1.10.10.10">
    <property type="entry name" value="Winged helix-like DNA-binding domain superfamily/Winged helix DNA-binding domain"/>
    <property type="match status" value="1"/>
</dbReference>
<dbReference type="PANTHER" id="PTHR42756">
    <property type="entry name" value="TRANSCRIPTIONAL REGULATOR, MARR"/>
    <property type="match status" value="1"/>
</dbReference>
<dbReference type="AlphaFoldDB" id="A0A1X1HG13"/>
<feature type="domain" description="HTH marR-type" evidence="4">
    <location>
        <begin position="1"/>
        <end position="135"/>
    </location>
</feature>
<dbReference type="RefSeq" id="WP_000225125.1">
    <property type="nucleotide sequence ID" value="NZ_NCUN01000011.1"/>
</dbReference>
<evidence type="ECO:0000259" key="4">
    <source>
        <dbReference type="PROSITE" id="PS50995"/>
    </source>
</evidence>
<dbReference type="PROSITE" id="PS50995">
    <property type="entry name" value="HTH_MARR_2"/>
    <property type="match status" value="1"/>
</dbReference>
<keyword evidence="3" id="KW-0804">Transcription</keyword>
<keyword evidence="2" id="KW-0238">DNA-binding</keyword>
<evidence type="ECO:0000313" key="6">
    <source>
        <dbReference type="Proteomes" id="UP000193350"/>
    </source>
</evidence>
<protein>
    <submittedName>
        <fullName evidence="5">MarR family transcriptional regulator</fullName>
    </submittedName>
</protein>
<dbReference type="PANTHER" id="PTHR42756:SF1">
    <property type="entry name" value="TRANSCRIPTIONAL REPRESSOR OF EMRAB OPERON"/>
    <property type="match status" value="1"/>
</dbReference>
<organism evidence="5 6">
    <name type="scientific">Streptococcus oralis subsp. oralis</name>
    <dbReference type="NCBI Taxonomy" id="1891914"/>
    <lineage>
        <taxon>Bacteria</taxon>
        <taxon>Bacillati</taxon>
        <taxon>Bacillota</taxon>
        <taxon>Bacilli</taxon>
        <taxon>Lactobacillales</taxon>
        <taxon>Streptococcaceae</taxon>
        <taxon>Streptococcus</taxon>
    </lineage>
</organism>
<evidence type="ECO:0000256" key="3">
    <source>
        <dbReference type="ARBA" id="ARBA00023163"/>
    </source>
</evidence>
<evidence type="ECO:0000256" key="2">
    <source>
        <dbReference type="ARBA" id="ARBA00023125"/>
    </source>
</evidence>
<keyword evidence="1" id="KW-0805">Transcription regulation</keyword>
<dbReference type="InterPro" id="IPR000835">
    <property type="entry name" value="HTH_MarR-typ"/>
</dbReference>